<feature type="compositionally biased region" description="Acidic residues" evidence="8">
    <location>
        <begin position="1541"/>
        <end position="1550"/>
    </location>
</feature>
<accession>A0AAD3S9Z3</accession>
<dbReference type="CDD" id="cd20147">
    <property type="entry name" value="PWWP_HULK"/>
    <property type="match status" value="1"/>
</dbReference>
<comment type="caution">
    <text evidence="12">The sequence shown here is derived from an EMBL/GenBank/DDBJ whole genome shotgun (WGS) entry which is preliminary data.</text>
</comment>
<feature type="domain" description="CID" evidence="10">
    <location>
        <begin position="1299"/>
        <end position="1440"/>
    </location>
</feature>
<keyword evidence="13" id="KW-1185">Reference proteome</keyword>
<evidence type="ECO:0000256" key="3">
    <source>
        <dbReference type="ARBA" id="ARBA00022664"/>
    </source>
</evidence>
<keyword evidence="5" id="KW-0287">Flowering</keyword>
<dbReference type="SUPFAM" id="SSF63748">
    <property type="entry name" value="Tudor/PWWP/MBT"/>
    <property type="match status" value="1"/>
</dbReference>
<feature type="compositionally biased region" description="Pro residues" evidence="8">
    <location>
        <begin position="1596"/>
        <end position="1643"/>
    </location>
</feature>
<dbReference type="SMART" id="SM00293">
    <property type="entry name" value="PWWP"/>
    <property type="match status" value="1"/>
</dbReference>
<organism evidence="12 13">
    <name type="scientific">Nepenthes gracilis</name>
    <name type="common">Slender pitcher plant</name>
    <dbReference type="NCBI Taxonomy" id="150966"/>
    <lineage>
        <taxon>Eukaryota</taxon>
        <taxon>Viridiplantae</taxon>
        <taxon>Streptophyta</taxon>
        <taxon>Embryophyta</taxon>
        <taxon>Tracheophyta</taxon>
        <taxon>Spermatophyta</taxon>
        <taxon>Magnoliopsida</taxon>
        <taxon>eudicotyledons</taxon>
        <taxon>Gunneridae</taxon>
        <taxon>Pentapetalae</taxon>
        <taxon>Caryophyllales</taxon>
        <taxon>Nepenthaceae</taxon>
        <taxon>Nepenthes</taxon>
    </lineage>
</organism>
<feature type="region of interest" description="Disordered" evidence="8">
    <location>
        <begin position="301"/>
        <end position="329"/>
    </location>
</feature>
<evidence type="ECO:0000259" key="11">
    <source>
        <dbReference type="PROSITE" id="PS51782"/>
    </source>
</evidence>
<dbReference type="InterPro" id="IPR018392">
    <property type="entry name" value="LysM"/>
</dbReference>
<dbReference type="CDD" id="cd00118">
    <property type="entry name" value="LysM"/>
    <property type="match status" value="1"/>
</dbReference>
<evidence type="ECO:0000259" key="9">
    <source>
        <dbReference type="PROSITE" id="PS50812"/>
    </source>
</evidence>
<keyword evidence="7" id="KW-0539">Nucleus</keyword>
<feature type="region of interest" description="Disordered" evidence="8">
    <location>
        <begin position="592"/>
        <end position="622"/>
    </location>
</feature>
<sequence length="1935" mass="209289">METVRRNGGYVENCTGYDTDRVIGNTEYNNSSPSITCKVFPVPSFPPPSSSSTPVRSIEHIVSKMDTLAGIAIKYGVEVADIKRKNGLVTDRQMFALKTLQIPLPGRHPPSSCLSNGSDSAGPSNSEQTPPRRRSDLFESFQSLRTTPETKASPAMSSLQGFYGLKSSGRRNSSEGFEMAVYSQGSNDSYLDAGQLPRASLNPPFRHHRKSRSLANGLMMEDREPRNLVPPRQCQTPEKLMNAEKGKGGWFSAIAGKGLALRTKAFSRINLASEAESIGTSTGSSGPGNSAEADGLLRVRKSSSTPSFQDQEDGSGSSNRPPPSKWSLKPDLQALSTSAIAKPIIDGLSKPITASPRRIIITGDGKSFPSPKKGEMAFGNSVKGTENLEFVDAMAPGRKRGANKGKATNELCLGDLVLAKVKGFPAWPAKVSRPEEWERAPDPKKYFVQFFGTQEIAFVAPADIQAFTCESKSKLLARCQGKTVKYFAQAVREICEAFTKLQQKKSGGLDNDSDQTTIPYDSSRVNSLEIDGFDTVLRKRNETEEAAAIGSGGGGRYELDCCSHMQVATDSRDKKSMVLCEQCFVSSSAFTKKSSDDDEDAPRGELSMYAPRIPSHFKENVSDTKNREEFSICGDRIDSGRALSSSTYSGSCDLEGNSNHGLEGGKRDNSSASFGVFCAKIPVGRMKPLMDGHKPKELDVGSKRKFDDADRHNDDTGSSVLLKDGKPRKLASVGSNRKSFPDAQKFISCPRGKTVKDLHKDKKQVHVYKKSQLQKDVVGNSKYHAKGDHYGQKKSGQLGHEKKILGANERSLPAKRPENAELVNDSARGSILKNGKNDLPASNVTVKKFEKNAEIKELVHVKAEVDLGIKAEKGKLETDTCSGEAILHLAKCCKPELEAMSDPKFSTTADQKNSIYAFRKNDKSKKRRAICLYYNDGEDDNPKTPVHGGSVPRVNAPLIHDFTNSSNDNHEFLNYDGQCLKGSGGDRDCSPSECIVSAKSLTESSLPTTLLQTALASEKTHPCKNPGELEPKKQLLKDTKTVSVTPNNSPKIVDVANKLLEVQRASSHSVPPKKSPGVLVTASKVVEEQKASRHSVKGSGAGTQIRAQTASVRASLSATDRLNSSKSQIATMKSKLLSSGDRPKGTPKTNSRFIEFSASVENQRQKDSIGGGRLEDVHMDITSNASDSVMPLKNLIAAARHAQMRSLMDGSGNSILALTADMQGRSPSPSSTQQPFLFAAKNVVQVDAHGTHSQTNFVSPPSHVHQFASEHQFDTEDHEDRRLSSGHRTAGGSLSGGTEAIVARDAFEGMIETLSRTKESIGRATRLAVDCAKYGIANEVMDILIRKLDTEPSLHRRVDLFFLVDSITQCSHSQKGIAGASYIPAVQAALPQFLAAAAPPGANAQENRRQCYKVLRLWLERKILPESVLRQYMDDIGAANNDTTSGFSHKHPSRVERGVDDPIRQMEGMLVDEYGSNATFQLPGFLSSHAFNDDEEDEEDGPGSSCKGAANASPMGLGHTLRESETERVAPSDRRHHSLEDVDDELEMEDTSTHLKEEGALCTNESGQVMQEKCLDRVWDPATIGSADASSLEGSPPLPLEPPPLLPPLPPSPPSPSPPPSSPIPPLPSSFPPPLPSQPPPFISPRGPTQSGHFPPPLPPQCPQSTYPSRVLPLPPASLPSSSPQLAYQMPVPHECHSMSNGNPPVETVGNPPRQLTWFAPSGIAGPQEPAGYNSAIPLEHGHKEMYISSQAARPNQHFEPGHMPFINRPFCQATPPQAPASHLPINNSTVPQHSYPHPHSSPYLPNGQSQYVADEHWRASSGGYKGDNQHGTWMNGGRTPSCSTTGYFRPTADGLPANSKSFQLSAPNPLSAAGPAAGHDLDIKAVSPRNKTQAAAYETKKASITKIIVQSNLDCQFHVQCYNNACASEADKQC</sequence>
<evidence type="ECO:0000256" key="4">
    <source>
        <dbReference type="ARBA" id="ARBA00023015"/>
    </source>
</evidence>
<feature type="domain" description="PWWP" evidence="9">
    <location>
        <begin position="413"/>
        <end position="459"/>
    </location>
</feature>
<gene>
    <name evidence="12" type="ORF">Nepgr_008909</name>
</gene>
<feature type="region of interest" description="Disordered" evidence="8">
    <location>
        <begin position="688"/>
        <end position="744"/>
    </location>
</feature>
<evidence type="ECO:0000256" key="7">
    <source>
        <dbReference type="ARBA" id="ARBA00023242"/>
    </source>
</evidence>
<feature type="domain" description="LysM" evidence="11">
    <location>
        <begin position="58"/>
        <end position="102"/>
    </location>
</feature>
<dbReference type="Pfam" id="PF00855">
    <property type="entry name" value="PWWP"/>
    <property type="match status" value="1"/>
</dbReference>
<dbReference type="Proteomes" id="UP001279734">
    <property type="component" value="Unassembled WGS sequence"/>
</dbReference>
<keyword evidence="3" id="KW-0507">mRNA processing</keyword>
<feature type="compositionally biased region" description="Polar residues" evidence="8">
    <location>
        <begin position="302"/>
        <end position="319"/>
    </location>
</feature>
<feature type="region of interest" description="Disordered" evidence="8">
    <location>
        <begin position="101"/>
        <end position="134"/>
    </location>
</feature>
<keyword evidence="6" id="KW-0804">Transcription</keyword>
<dbReference type="EMBL" id="BSYO01000007">
    <property type="protein sequence ID" value="GMH07069.1"/>
    <property type="molecule type" value="Genomic_DNA"/>
</dbReference>
<dbReference type="InterPro" id="IPR006569">
    <property type="entry name" value="CID_dom"/>
</dbReference>
<dbReference type="PROSITE" id="PS50812">
    <property type="entry name" value="PWWP"/>
    <property type="match status" value="1"/>
</dbReference>
<dbReference type="Gene3D" id="2.30.30.140">
    <property type="match status" value="1"/>
</dbReference>
<evidence type="ECO:0000256" key="6">
    <source>
        <dbReference type="ARBA" id="ARBA00023163"/>
    </source>
</evidence>
<name>A0AAD3S9Z3_NEPGR</name>
<dbReference type="PANTHER" id="PTHR12550:SF70">
    <property type="entry name" value="JIL-1 ANCHORING AND STABILIZING PROTEIN, ISOFORM A"/>
    <property type="match status" value="1"/>
</dbReference>
<dbReference type="GO" id="GO:0005634">
    <property type="term" value="C:nucleus"/>
    <property type="evidence" value="ECO:0007669"/>
    <property type="project" value="UniProtKB-SubCell"/>
</dbReference>
<dbReference type="SMART" id="SM00582">
    <property type="entry name" value="RPR"/>
    <property type="match status" value="1"/>
</dbReference>
<evidence type="ECO:0000313" key="12">
    <source>
        <dbReference type="EMBL" id="GMH07069.1"/>
    </source>
</evidence>
<feature type="compositionally biased region" description="Polar residues" evidence="8">
    <location>
        <begin position="112"/>
        <end position="129"/>
    </location>
</feature>
<dbReference type="Pfam" id="PF01476">
    <property type="entry name" value="LysM"/>
    <property type="match status" value="1"/>
</dbReference>
<evidence type="ECO:0000256" key="5">
    <source>
        <dbReference type="ARBA" id="ARBA00023089"/>
    </source>
</evidence>
<keyword evidence="2" id="KW-0217">Developmental protein</keyword>
<dbReference type="PANTHER" id="PTHR12550">
    <property type="entry name" value="HEPATOMA-DERIVED GROWTH FACTOR-RELATED"/>
    <property type="match status" value="1"/>
</dbReference>
<keyword evidence="4" id="KW-0805">Transcription regulation</keyword>
<dbReference type="SMART" id="SM00257">
    <property type="entry name" value="LysM"/>
    <property type="match status" value="1"/>
</dbReference>
<feature type="compositionally biased region" description="Basic and acidic residues" evidence="8">
    <location>
        <begin position="688"/>
        <end position="715"/>
    </location>
</feature>
<dbReference type="InterPro" id="IPR000313">
    <property type="entry name" value="PWWP_dom"/>
</dbReference>
<dbReference type="InterPro" id="IPR008942">
    <property type="entry name" value="ENTH_VHS"/>
</dbReference>
<feature type="compositionally biased region" description="Polar residues" evidence="8">
    <location>
        <begin position="1105"/>
        <end position="1127"/>
    </location>
</feature>
<evidence type="ECO:0000313" key="13">
    <source>
        <dbReference type="Proteomes" id="UP001279734"/>
    </source>
</evidence>
<reference evidence="12" key="1">
    <citation type="submission" date="2023-05" db="EMBL/GenBank/DDBJ databases">
        <title>Nepenthes gracilis genome sequencing.</title>
        <authorList>
            <person name="Fukushima K."/>
        </authorList>
    </citation>
    <scope>NUCLEOTIDE SEQUENCE</scope>
    <source>
        <strain evidence="12">SING2019-196</strain>
    </source>
</reference>
<feature type="compositionally biased region" description="Basic and acidic residues" evidence="8">
    <location>
        <begin position="1271"/>
        <end position="1283"/>
    </location>
</feature>
<evidence type="ECO:0000256" key="1">
    <source>
        <dbReference type="ARBA" id="ARBA00004123"/>
    </source>
</evidence>
<evidence type="ECO:0000259" key="10">
    <source>
        <dbReference type="PROSITE" id="PS51391"/>
    </source>
</evidence>
<dbReference type="Gene3D" id="1.25.40.90">
    <property type="match status" value="1"/>
</dbReference>
<proteinExistence type="predicted"/>
<dbReference type="InterPro" id="IPR036779">
    <property type="entry name" value="LysM_dom_sf"/>
</dbReference>
<feature type="region of interest" description="Disordered" evidence="8">
    <location>
        <begin position="1088"/>
        <end position="1127"/>
    </location>
</feature>
<dbReference type="PROSITE" id="PS51391">
    <property type="entry name" value="CID"/>
    <property type="match status" value="1"/>
</dbReference>
<feature type="region of interest" description="Disordered" evidence="8">
    <location>
        <begin position="1271"/>
        <end position="1295"/>
    </location>
</feature>
<feature type="region of interest" description="Disordered" evidence="8">
    <location>
        <begin position="1488"/>
        <end position="1552"/>
    </location>
</feature>
<evidence type="ECO:0000256" key="8">
    <source>
        <dbReference type="SAM" id="MobiDB-lite"/>
    </source>
</evidence>
<feature type="region of interest" description="Disordered" evidence="8">
    <location>
        <begin position="1585"/>
        <end position="1687"/>
    </location>
</feature>
<dbReference type="PROSITE" id="PS51782">
    <property type="entry name" value="LYSM"/>
    <property type="match status" value="1"/>
</dbReference>
<dbReference type="FunFam" id="1.25.40.90:FF:000037">
    <property type="entry name" value="Enhancer of ag-4 2"/>
    <property type="match status" value="1"/>
</dbReference>
<protein>
    <submittedName>
        <fullName evidence="12">Uncharacterized protein</fullName>
    </submittedName>
</protein>
<evidence type="ECO:0000256" key="2">
    <source>
        <dbReference type="ARBA" id="ARBA00022473"/>
    </source>
</evidence>
<dbReference type="GO" id="GO:0006397">
    <property type="term" value="P:mRNA processing"/>
    <property type="evidence" value="ECO:0007669"/>
    <property type="project" value="UniProtKB-KW"/>
</dbReference>
<dbReference type="Pfam" id="PF04818">
    <property type="entry name" value="CID"/>
    <property type="match status" value="1"/>
</dbReference>
<feature type="compositionally biased region" description="Basic and acidic residues" evidence="8">
    <location>
        <begin position="1520"/>
        <end position="1533"/>
    </location>
</feature>
<dbReference type="GO" id="GO:0009908">
    <property type="term" value="P:flower development"/>
    <property type="evidence" value="ECO:0007669"/>
    <property type="project" value="UniProtKB-KW"/>
</dbReference>
<dbReference type="Gene3D" id="3.10.350.10">
    <property type="entry name" value="LysM domain"/>
    <property type="match status" value="1"/>
</dbReference>
<comment type="subcellular location">
    <subcellularLocation>
        <location evidence="1">Nucleus</location>
    </subcellularLocation>
</comment>